<dbReference type="VEuPathDB" id="FungiDB:BD410DRAFT_466714"/>
<organism evidence="1 2">
    <name type="scientific">Rickenella mellea</name>
    <dbReference type="NCBI Taxonomy" id="50990"/>
    <lineage>
        <taxon>Eukaryota</taxon>
        <taxon>Fungi</taxon>
        <taxon>Dikarya</taxon>
        <taxon>Basidiomycota</taxon>
        <taxon>Agaricomycotina</taxon>
        <taxon>Agaricomycetes</taxon>
        <taxon>Hymenochaetales</taxon>
        <taxon>Rickenellaceae</taxon>
        <taxon>Rickenella</taxon>
    </lineage>
</organism>
<gene>
    <name evidence="1" type="ORF">BD410DRAFT_466714</name>
</gene>
<dbReference type="AlphaFoldDB" id="A0A4Y7PTN0"/>
<reference evidence="1 2" key="1">
    <citation type="submission" date="2018-06" db="EMBL/GenBank/DDBJ databases">
        <title>A transcriptomic atlas of mushroom development highlights an independent origin of complex multicellularity.</title>
        <authorList>
            <consortium name="DOE Joint Genome Institute"/>
            <person name="Krizsan K."/>
            <person name="Almasi E."/>
            <person name="Merenyi Z."/>
            <person name="Sahu N."/>
            <person name="Viragh M."/>
            <person name="Koszo T."/>
            <person name="Mondo S."/>
            <person name="Kiss B."/>
            <person name="Balint B."/>
            <person name="Kues U."/>
            <person name="Barry K."/>
            <person name="Hegedus J.C."/>
            <person name="Henrissat B."/>
            <person name="Johnson J."/>
            <person name="Lipzen A."/>
            <person name="Ohm R."/>
            <person name="Nagy I."/>
            <person name="Pangilinan J."/>
            <person name="Yan J."/>
            <person name="Xiong Y."/>
            <person name="Grigoriev I.V."/>
            <person name="Hibbett D.S."/>
            <person name="Nagy L.G."/>
        </authorList>
    </citation>
    <scope>NUCLEOTIDE SEQUENCE [LARGE SCALE GENOMIC DNA]</scope>
    <source>
        <strain evidence="1 2">SZMC22713</strain>
    </source>
</reference>
<evidence type="ECO:0008006" key="3">
    <source>
        <dbReference type="Google" id="ProtNLM"/>
    </source>
</evidence>
<evidence type="ECO:0000313" key="1">
    <source>
        <dbReference type="EMBL" id="TDL18763.1"/>
    </source>
</evidence>
<dbReference type="STRING" id="50990.A0A4Y7PTN0"/>
<proteinExistence type="predicted"/>
<dbReference type="EMBL" id="ML170204">
    <property type="protein sequence ID" value="TDL18763.1"/>
    <property type="molecule type" value="Genomic_DNA"/>
</dbReference>
<keyword evidence="2" id="KW-1185">Reference proteome</keyword>
<dbReference type="SUPFAM" id="SSF53335">
    <property type="entry name" value="S-adenosyl-L-methionine-dependent methyltransferases"/>
    <property type="match status" value="1"/>
</dbReference>
<accession>A0A4Y7PTN0</accession>
<sequence>MAPSVFQRLSRIVRSNREDTNIRSNPNSLNNRQTTQYVFHPGESEADRLNRQYNFTKRILHRTTALPRSISPNTVSSVMDVGAGTLVWTLDLLQTTQPRPKRVYACDISAAQFPPREEVESMGITILEHDATERFPPELHG</sequence>
<protein>
    <recommendedName>
        <fullName evidence="3">Methyltransferase domain-containing protein</fullName>
    </recommendedName>
</protein>
<name>A0A4Y7PTN0_9AGAM</name>
<evidence type="ECO:0000313" key="2">
    <source>
        <dbReference type="Proteomes" id="UP000294933"/>
    </source>
</evidence>
<dbReference type="Proteomes" id="UP000294933">
    <property type="component" value="Unassembled WGS sequence"/>
</dbReference>
<dbReference type="InterPro" id="IPR029063">
    <property type="entry name" value="SAM-dependent_MTases_sf"/>
</dbReference>
<dbReference type="OrthoDB" id="184880at2759"/>
<dbReference type="Gene3D" id="3.40.50.150">
    <property type="entry name" value="Vaccinia Virus protein VP39"/>
    <property type="match status" value="1"/>
</dbReference>